<keyword evidence="2" id="KW-0732">Signal</keyword>
<dbReference type="SUPFAM" id="SSF53850">
    <property type="entry name" value="Periplasmic binding protein-like II"/>
    <property type="match status" value="1"/>
</dbReference>
<dbReference type="PANTHER" id="PTHR42928">
    <property type="entry name" value="TRICARBOXYLATE-BINDING PROTEIN"/>
    <property type="match status" value="1"/>
</dbReference>
<dbReference type="PROSITE" id="PS51257">
    <property type="entry name" value="PROKAR_LIPOPROTEIN"/>
    <property type="match status" value="1"/>
</dbReference>
<dbReference type="OrthoDB" id="8678477at2"/>
<dbReference type="AlphaFoldDB" id="A0A254PW61"/>
<dbReference type="Gene3D" id="3.40.190.150">
    <property type="entry name" value="Bordetella uptake gene, domain 1"/>
    <property type="match status" value="1"/>
</dbReference>
<reference evidence="3 4" key="1">
    <citation type="submission" date="2017-05" db="EMBL/GenBank/DDBJ databases">
        <title>Genome of Polynucleobacter sp. MWH-Feld-100.</title>
        <authorList>
            <person name="Hahn M.W."/>
        </authorList>
    </citation>
    <scope>NUCLEOTIDE SEQUENCE [LARGE SCALE GENOMIC DNA]</scope>
    <source>
        <strain evidence="3 4">MWH-Feld-100</strain>
    </source>
</reference>
<feature type="chain" id="PRO_5013168794" description="LacI family transcriptional regulator" evidence="2">
    <location>
        <begin position="30"/>
        <end position="330"/>
    </location>
</feature>
<dbReference type="InterPro" id="IPR042100">
    <property type="entry name" value="Bug_dom1"/>
</dbReference>
<feature type="signal peptide" evidence="2">
    <location>
        <begin position="1"/>
        <end position="29"/>
    </location>
</feature>
<accession>A0A254PW61</accession>
<comment type="caution">
    <text evidence="3">The sequence shown here is derived from an EMBL/GenBank/DDBJ whole genome shotgun (WGS) entry which is preliminary data.</text>
</comment>
<evidence type="ECO:0008006" key="5">
    <source>
        <dbReference type="Google" id="ProtNLM"/>
    </source>
</evidence>
<comment type="similarity">
    <text evidence="1">Belongs to the UPF0065 (bug) family.</text>
</comment>
<protein>
    <recommendedName>
        <fullName evidence="5">LacI family transcriptional regulator</fullName>
    </recommendedName>
</protein>
<dbReference type="EMBL" id="NGUP01000001">
    <property type="protein sequence ID" value="OWS70800.1"/>
    <property type="molecule type" value="Genomic_DNA"/>
</dbReference>
<evidence type="ECO:0000256" key="2">
    <source>
        <dbReference type="SAM" id="SignalP"/>
    </source>
</evidence>
<dbReference type="PIRSF" id="PIRSF017082">
    <property type="entry name" value="YflP"/>
    <property type="match status" value="1"/>
</dbReference>
<proteinExistence type="inferred from homology"/>
<organism evidence="3 4">
    <name type="scientific">Polynucleobacter campilacus</name>
    <dbReference type="NCBI Taxonomy" id="1743163"/>
    <lineage>
        <taxon>Bacteria</taxon>
        <taxon>Pseudomonadati</taxon>
        <taxon>Pseudomonadota</taxon>
        <taxon>Betaproteobacteria</taxon>
        <taxon>Burkholderiales</taxon>
        <taxon>Burkholderiaceae</taxon>
        <taxon>Polynucleobacter</taxon>
    </lineage>
</organism>
<evidence type="ECO:0000256" key="1">
    <source>
        <dbReference type="ARBA" id="ARBA00006987"/>
    </source>
</evidence>
<evidence type="ECO:0000313" key="3">
    <source>
        <dbReference type="EMBL" id="OWS70800.1"/>
    </source>
</evidence>
<dbReference type="Gene3D" id="3.40.190.10">
    <property type="entry name" value="Periplasmic binding protein-like II"/>
    <property type="match status" value="1"/>
</dbReference>
<keyword evidence="4" id="KW-1185">Reference proteome</keyword>
<sequence length="330" mass="34709">MDKPNNLILPLARMIVTLAALVSCLTSHAQTSANYPNRTIRFVVPYAAGGGTDIFARLTAQELSKEIGQTVIVDNVVGAAGMVAGALVAKAVPDGYTILVDQASIATNPLLYDKVPFDLKKDLEPVIIGVSLDNILVVNPSLQANSINDLIALAKSRPGVLNYASTGIGSPQHLAMEIFKDKTGTNIVHIPYKGGSPGIMATSTNEVQMFLISVSTALPFIKSGKVRALGNGGPKRSPLLPEVPAIAESLPGFQSTNWLALFAPAGTPKPIIQKLNGALQKAFSNPALVDQLKQQGMIVMGGSPSELSNTINRDSDYFGKIIKSAGIKAE</sequence>
<dbReference type="Pfam" id="PF03401">
    <property type="entry name" value="TctC"/>
    <property type="match status" value="1"/>
</dbReference>
<gene>
    <name evidence="3" type="ORF">CBI31_00695</name>
</gene>
<dbReference type="InterPro" id="IPR005064">
    <property type="entry name" value="BUG"/>
</dbReference>
<dbReference type="CDD" id="cd13578">
    <property type="entry name" value="PBP2_Bug27"/>
    <property type="match status" value="1"/>
</dbReference>
<dbReference type="PANTHER" id="PTHR42928:SF5">
    <property type="entry name" value="BLR1237 PROTEIN"/>
    <property type="match status" value="1"/>
</dbReference>
<evidence type="ECO:0000313" key="4">
    <source>
        <dbReference type="Proteomes" id="UP000197528"/>
    </source>
</evidence>
<name>A0A254PW61_9BURK</name>
<dbReference type="Proteomes" id="UP000197528">
    <property type="component" value="Unassembled WGS sequence"/>
</dbReference>
<dbReference type="RefSeq" id="WP_088524512.1">
    <property type="nucleotide sequence ID" value="NZ_NGUP01000001.1"/>
</dbReference>